<keyword evidence="1" id="KW-0547">Nucleotide-binding</keyword>
<gene>
    <name evidence="4" type="ORF">IAA52_11065</name>
</gene>
<name>A0A9D0ZNS7_9FIRM</name>
<evidence type="ECO:0000313" key="4">
    <source>
        <dbReference type="EMBL" id="HIQ83627.1"/>
    </source>
</evidence>
<dbReference type="InterPro" id="IPR003593">
    <property type="entry name" value="AAA+_ATPase"/>
</dbReference>
<sequence>MEALERICACLPGDVARRARQRADDLTELRLRPGGRPQLCFAGGDELLNQPLSPEEFRNIAARMLEFSLYAWEDELRRGFFTLPGGSRVGVCGRYAVEKGEIGGISYISALCVRVAREVRGTGRALAEAMLDSGGVKSALLISRPGMGKTTLLRDTARLLSGAGKTVALADERGELAACRAGVPTLDVGERTDVMDMCPKHIAIAHMVRSLRPDVVVTDEVGDRRDADAVLDARRAGTAVLASAHAAGIAEAARRPALREMLEMGAFDMVALIDGGLGRLAALAPWEGCA</sequence>
<dbReference type="AlphaFoldDB" id="A0A9D0ZNS7"/>
<proteinExistence type="predicted"/>
<protein>
    <submittedName>
        <fullName evidence="4">Stage III sporulation protein AA</fullName>
    </submittedName>
</protein>
<keyword evidence="2" id="KW-0067">ATP-binding</keyword>
<dbReference type="Gene3D" id="3.40.50.300">
    <property type="entry name" value="P-loop containing nucleotide triphosphate hydrolases"/>
    <property type="match status" value="1"/>
</dbReference>
<evidence type="ECO:0000313" key="5">
    <source>
        <dbReference type="Proteomes" id="UP000824260"/>
    </source>
</evidence>
<organism evidence="4 5">
    <name type="scientific">Candidatus Pullichristensenella stercorigallinarum</name>
    <dbReference type="NCBI Taxonomy" id="2840909"/>
    <lineage>
        <taxon>Bacteria</taxon>
        <taxon>Bacillati</taxon>
        <taxon>Bacillota</taxon>
        <taxon>Clostridia</taxon>
        <taxon>Candidatus Pullichristensenella</taxon>
    </lineage>
</organism>
<evidence type="ECO:0000256" key="2">
    <source>
        <dbReference type="ARBA" id="ARBA00022840"/>
    </source>
</evidence>
<feature type="domain" description="AAA+ ATPase" evidence="3">
    <location>
        <begin position="135"/>
        <end position="268"/>
    </location>
</feature>
<dbReference type="InterPro" id="IPR045735">
    <property type="entry name" value="Spore_III_AA_AAA+_ATPase"/>
</dbReference>
<accession>A0A9D0ZNS7</accession>
<dbReference type="Pfam" id="PF19568">
    <property type="entry name" value="Spore_III_AA"/>
    <property type="match status" value="1"/>
</dbReference>
<dbReference type="PANTHER" id="PTHR20953">
    <property type="entry name" value="KINASE-RELATED"/>
    <property type="match status" value="1"/>
</dbReference>
<reference evidence="4" key="1">
    <citation type="submission" date="2020-10" db="EMBL/GenBank/DDBJ databases">
        <authorList>
            <person name="Gilroy R."/>
        </authorList>
    </citation>
    <scope>NUCLEOTIDE SEQUENCE</scope>
    <source>
        <strain evidence="4">ChiSjej6B24-2974</strain>
    </source>
</reference>
<reference evidence="4" key="2">
    <citation type="journal article" date="2021" name="PeerJ">
        <title>Extensive microbial diversity within the chicken gut microbiome revealed by metagenomics and culture.</title>
        <authorList>
            <person name="Gilroy R."/>
            <person name="Ravi A."/>
            <person name="Getino M."/>
            <person name="Pursley I."/>
            <person name="Horton D.L."/>
            <person name="Alikhan N.F."/>
            <person name="Baker D."/>
            <person name="Gharbi K."/>
            <person name="Hall N."/>
            <person name="Watson M."/>
            <person name="Adriaenssens E.M."/>
            <person name="Foster-Nyarko E."/>
            <person name="Jarju S."/>
            <person name="Secka A."/>
            <person name="Antonio M."/>
            <person name="Oren A."/>
            <person name="Chaudhuri R.R."/>
            <person name="La Ragione R."/>
            <person name="Hildebrand F."/>
            <person name="Pallen M.J."/>
        </authorList>
    </citation>
    <scope>NUCLEOTIDE SEQUENCE</scope>
    <source>
        <strain evidence="4">ChiSjej6B24-2974</strain>
    </source>
</reference>
<dbReference type="EMBL" id="DVFZ01000103">
    <property type="protein sequence ID" value="HIQ83627.1"/>
    <property type="molecule type" value="Genomic_DNA"/>
</dbReference>
<evidence type="ECO:0000259" key="3">
    <source>
        <dbReference type="SMART" id="SM00382"/>
    </source>
</evidence>
<dbReference type="SUPFAM" id="SSF52540">
    <property type="entry name" value="P-loop containing nucleoside triphosphate hydrolases"/>
    <property type="match status" value="1"/>
</dbReference>
<comment type="caution">
    <text evidence="4">The sequence shown here is derived from an EMBL/GenBank/DDBJ whole genome shotgun (WGS) entry which is preliminary data.</text>
</comment>
<dbReference type="SMART" id="SM00382">
    <property type="entry name" value="AAA"/>
    <property type="match status" value="1"/>
</dbReference>
<dbReference type="Proteomes" id="UP000824260">
    <property type="component" value="Unassembled WGS sequence"/>
</dbReference>
<dbReference type="GO" id="GO:0005524">
    <property type="term" value="F:ATP binding"/>
    <property type="evidence" value="ECO:0007669"/>
    <property type="project" value="UniProtKB-KW"/>
</dbReference>
<dbReference type="PANTHER" id="PTHR20953:SF3">
    <property type="entry name" value="P-LOOP CONTAINING NUCLEOSIDE TRIPHOSPHATE HYDROLASES SUPERFAMILY PROTEIN"/>
    <property type="match status" value="1"/>
</dbReference>
<evidence type="ECO:0000256" key="1">
    <source>
        <dbReference type="ARBA" id="ARBA00022741"/>
    </source>
</evidence>
<dbReference type="InterPro" id="IPR027417">
    <property type="entry name" value="P-loop_NTPase"/>
</dbReference>